<dbReference type="EMBL" id="MU167290">
    <property type="protein sequence ID" value="KAG0144707.1"/>
    <property type="molecule type" value="Genomic_DNA"/>
</dbReference>
<proteinExistence type="predicted"/>
<evidence type="ECO:0000313" key="2">
    <source>
        <dbReference type="EMBL" id="KAG0144707.1"/>
    </source>
</evidence>
<name>A0A9P6NIB8_9BASI</name>
<evidence type="ECO:0000256" key="1">
    <source>
        <dbReference type="SAM" id="MobiDB-lite"/>
    </source>
</evidence>
<dbReference type="Proteomes" id="UP000886653">
    <property type="component" value="Unassembled WGS sequence"/>
</dbReference>
<keyword evidence="3" id="KW-1185">Reference proteome</keyword>
<gene>
    <name evidence="2" type="ORF">CROQUDRAFT_659657</name>
</gene>
<protein>
    <submittedName>
        <fullName evidence="2">Uncharacterized protein</fullName>
    </submittedName>
</protein>
<feature type="region of interest" description="Disordered" evidence="1">
    <location>
        <begin position="65"/>
        <end position="160"/>
    </location>
</feature>
<comment type="caution">
    <text evidence="2">The sequence shown here is derived from an EMBL/GenBank/DDBJ whole genome shotgun (WGS) entry which is preliminary data.</text>
</comment>
<sequence length="181" mass="18283">MTTKAPTRNSTPQCVKSCARTKVEEGYCAMAEVFAGAYARCLRDNCGLEDAGKGLQIMDKICSGKAKKKPLSSGGDGNGRRPGHKAHKGLGHTGGSYGCDSSEIPQGQPTSTAPIEQSTGGTPGTPNPTEPSSLSVGSASPPQGKTGSLSNGDSDSSAGLLKPSAVSAIVALLALIFAFNL</sequence>
<reference evidence="2" key="1">
    <citation type="submission" date="2013-11" db="EMBL/GenBank/DDBJ databases">
        <title>Genome sequence of the fusiform rust pathogen reveals effectors for host alternation and coevolution with pine.</title>
        <authorList>
            <consortium name="DOE Joint Genome Institute"/>
            <person name="Smith K."/>
            <person name="Pendleton A."/>
            <person name="Kubisiak T."/>
            <person name="Anderson C."/>
            <person name="Salamov A."/>
            <person name="Aerts A."/>
            <person name="Riley R."/>
            <person name="Clum A."/>
            <person name="Lindquist E."/>
            <person name="Ence D."/>
            <person name="Campbell M."/>
            <person name="Kronenberg Z."/>
            <person name="Feau N."/>
            <person name="Dhillon B."/>
            <person name="Hamelin R."/>
            <person name="Burleigh J."/>
            <person name="Smith J."/>
            <person name="Yandell M."/>
            <person name="Nelson C."/>
            <person name="Grigoriev I."/>
            <person name="Davis J."/>
        </authorList>
    </citation>
    <scope>NUCLEOTIDE SEQUENCE</scope>
    <source>
        <strain evidence="2">G11</strain>
    </source>
</reference>
<feature type="compositionally biased region" description="Basic residues" evidence="1">
    <location>
        <begin position="81"/>
        <end position="90"/>
    </location>
</feature>
<dbReference type="OrthoDB" id="10520232at2759"/>
<dbReference type="AlphaFoldDB" id="A0A9P6NIB8"/>
<feature type="compositionally biased region" description="Polar residues" evidence="1">
    <location>
        <begin position="103"/>
        <end position="117"/>
    </location>
</feature>
<organism evidence="2 3">
    <name type="scientific">Cronartium quercuum f. sp. fusiforme G11</name>
    <dbReference type="NCBI Taxonomy" id="708437"/>
    <lineage>
        <taxon>Eukaryota</taxon>
        <taxon>Fungi</taxon>
        <taxon>Dikarya</taxon>
        <taxon>Basidiomycota</taxon>
        <taxon>Pucciniomycotina</taxon>
        <taxon>Pucciniomycetes</taxon>
        <taxon>Pucciniales</taxon>
        <taxon>Coleosporiaceae</taxon>
        <taxon>Cronartium</taxon>
    </lineage>
</organism>
<feature type="compositionally biased region" description="Polar residues" evidence="1">
    <location>
        <begin position="134"/>
        <end position="157"/>
    </location>
</feature>
<evidence type="ECO:0000313" key="3">
    <source>
        <dbReference type="Proteomes" id="UP000886653"/>
    </source>
</evidence>
<accession>A0A9P6NIB8</accession>